<evidence type="ECO:0000313" key="4">
    <source>
        <dbReference type="EMBL" id="KAA5546306.1"/>
    </source>
</evidence>
<proteinExistence type="predicted"/>
<evidence type="ECO:0000256" key="2">
    <source>
        <dbReference type="SAM" id="Phobius"/>
    </source>
</evidence>
<feature type="transmembrane region" description="Helical" evidence="2">
    <location>
        <begin position="21"/>
        <end position="46"/>
    </location>
</feature>
<keyword evidence="2" id="KW-0472">Membrane</keyword>
<dbReference type="AlphaFoldDB" id="A0A5M6DIW7"/>
<name>A0A5M6DIW7_9BACT</name>
<dbReference type="Pfam" id="PF13400">
    <property type="entry name" value="Tad"/>
    <property type="match status" value="1"/>
</dbReference>
<keyword evidence="5" id="KW-1185">Reference proteome</keyword>
<feature type="region of interest" description="Disordered" evidence="1">
    <location>
        <begin position="89"/>
        <end position="111"/>
    </location>
</feature>
<dbReference type="InterPro" id="IPR028087">
    <property type="entry name" value="Tad_N"/>
</dbReference>
<feature type="domain" description="Putative Flp pilus-assembly TadG-like N-terminal" evidence="3">
    <location>
        <begin position="18"/>
        <end position="65"/>
    </location>
</feature>
<sequence length="382" mass="41921">MGARCFPVGPRNAKSRRGQTLILLVLFLLVLVGLLTLTLDYGFVLLSRRTMQSAVNTGALEGARDIDQRGRMEAREVIRNVFDDDLDPTDNLSTLGAGPEQTLVQRDGNDRPRFAARADASSLFADRHEYVYRPVPELNPDNEIHGDLVSGDYQENANSHAEMRNYQRVDFNASIQGQAFLARIRRTPQRVGVATPLDRIEGVSSSGNGSPLLVGHLLPFIPNSTAGFDLRRDGVTVRATAISDSRPIVYVGTGVDDALYSATSYGVYPDADFHVLDSAPRRLGEIVSAGAVVDERDVPTGYVAALLTYEQNDYVVGFMLNINASDTDSRKPNASPRLHDAMQTLNELPPKVRDAVLARHRELAQEENSVLARSPVLVRAIR</sequence>
<comment type="caution">
    <text evidence="4">The sequence shown here is derived from an EMBL/GenBank/DDBJ whole genome shotgun (WGS) entry which is preliminary data.</text>
</comment>
<accession>A0A5M6DIW7</accession>
<evidence type="ECO:0000313" key="5">
    <source>
        <dbReference type="Proteomes" id="UP000324479"/>
    </source>
</evidence>
<evidence type="ECO:0000259" key="3">
    <source>
        <dbReference type="Pfam" id="PF13400"/>
    </source>
</evidence>
<gene>
    <name evidence="4" type="ORF">FYK55_02875</name>
</gene>
<evidence type="ECO:0000256" key="1">
    <source>
        <dbReference type="SAM" id="MobiDB-lite"/>
    </source>
</evidence>
<dbReference type="Proteomes" id="UP000324479">
    <property type="component" value="Unassembled WGS sequence"/>
</dbReference>
<dbReference type="EMBL" id="VWOX01000002">
    <property type="protein sequence ID" value="KAA5546306.1"/>
    <property type="molecule type" value="Genomic_DNA"/>
</dbReference>
<keyword evidence="2" id="KW-0812">Transmembrane</keyword>
<organism evidence="4 5">
    <name type="scientific">Roseiconus nitratireducens</name>
    <dbReference type="NCBI Taxonomy" id="2605748"/>
    <lineage>
        <taxon>Bacteria</taxon>
        <taxon>Pseudomonadati</taxon>
        <taxon>Planctomycetota</taxon>
        <taxon>Planctomycetia</taxon>
        <taxon>Pirellulales</taxon>
        <taxon>Pirellulaceae</taxon>
        <taxon>Roseiconus</taxon>
    </lineage>
</organism>
<reference evidence="4 5" key="1">
    <citation type="submission" date="2019-08" db="EMBL/GenBank/DDBJ databases">
        <authorList>
            <person name="Dhanesh K."/>
            <person name="Kumar G."/>
            <person name="Sasikala C."/>
            <person name="Venkata Ramana C."/>
        </authorList>
    </citation>
    <scope>NUCLEOTIDE SEQUENCE [LARGE SCALE GENOMIC DNA]</scope>
    <source>
        <strain evidence="4 5">JC645</strain>
    </source>
</reference>
<protein>
    <recommendedName>
        <fullName evidence="3">Putative Flp pilus-assembly TadG-like N-terminal domain-containing protein</fullName>
    </recommendedName>
</protein>
<keyword evidence="2" id="KW-1133">Transmembrane helix</keyword>